<dbReference type="EMBL" id="LLXL01000537">
    <property type="protein sequence ID" value="PKK71246.1"/>
    <property type="molecule type" value="Genomic_DNA"/>
</dbReference>
<reference evidence="1 2" key="2">
    <citation type="submission" date="2017-10" db="EMBL/GenBank/DDBJ databases">
        <title>Extensive intraspecific genome diversity in a model arbuscular mycorrhizal fungus.</title>
        <authorList>
            <person name="Chen E.C.H."/>
            <person name="Morin E."/>
            <person name="Baudet D."/>
            <person name="Noel J."/>
            <person name="Ndikumana S."/>
            <person name="Charron P."/>
            <person name="St-Onge C."/>
            <person name="Giorgi J."/>
            <person name="Grigoriev I.V."/>
            <person name="Roux C."/>
            <person name="Martin F.M."/>
            <person name="Corradi N."/>
        </authorList>
    </citation>
    <scope>NUCLEOTIDE SEQUENCE [LARGE SCALE GENOMIC DNA]</scope>
    <source>
        <strain evidence="1 2">C2</strain>
    </source>
</reference>
<dbReference type="AlphaFoldDB" id="A0A2N1NBF0"/>
<dbReference type="Proteomes" id="UP000233469">
    <property type="component" value="Unassembled WGS sequence"/>
</dbReference>
<evidence type="ECO:0000313" key="1">
    <source>
        <dbReference type="EMBL" id="PKK71246.1"/>
    </source>
</evidence>
<comment type="caution">
    <text evidence="1">The sequence shown here is derived from an EMBL/GenBank/DDBJ whole genome shotgun (WGS) entry which is preliminary data.</text>
</comment>
<gene>
    <name evidence="1" type="ORF">RhiirC2_435690</name>
</gene>
<reference evidence="1 2" key="1">
    <citation type="submission" date="2016-04" db="EMBL/GenBank/DDBJ databases">
        <title>Genome analyses suggest a sexual origin of heterokaryosis in a supposedly ancient asexual fungus.</title>
        <authorList>
            <person name="Ropars J."/>
            <person name="Sedzielewska K."/>
            <person name="Noel J."/>
            <person name="Charron P."/>
            <person name="Farinelli L."/>
            <person name="Marton T."/>
            <person name="Kruger M."/>
            <person name="Pelin A."/>
            <person name="Brachmann A."/>
            <person name="Corradi N."/>
        </authorList>
    </citation>
    <scope>NUCLEOTIDE SEQUENCE [LARGE SCALE GENOMIC DNA]</scope>
    <source>
        <strain evidence="1 2">C2</strain>
    </source>
</reference>
<protein>
    <submittedName>
        <fullName evidence="1">Uncharacterized protein</fullName>
    </submittedName>
</protein>
<proteinExistence type="predicted"/>
<sequence>MKRFTTFRLSFFFFFLGDRILDVWAPFPQFCFVAIRIHVSTIASRYIFIKCILDFQQYPTPVCAQPLVATPFGRCLAA</sequence>
<evidence type="ECO:0000313" key="2">
    <source>
        <dbReference type="Proteomes" id="UP000233469"/>
    </source>
</evidence>
<organism evidence="1 2">
    <name type="scientific">Rhizophagus irregularis</name>
    <dbReference type="NCBI Taxonomy" id="588596"/>
    <lineage>
        <taxon>Eukaryota</taxon>
        <taxon>Fungi</taxon>
        <taxon>Fungi incertae sedis</taxon>
        <taxon>Mucoromycota</taxon>
        <taxon>Glomeromycotina</taxon>
        <taxon>Glomeromycetes</taxon>
        <taxon>Glomerales</taxon>
        <taxon>Glomeraceae</taxon>
        <taxon>Rhizophagus</taxon>
    </lineage>
</organism>
<name>A0A2N1NBF0_9GLOM</name>
<accession>A0A2N1NBF0</accession>